<evidence type="ECO:0000256" key="9">
    <source>
        <dbReference type="RuleBase" id="RU000461"/>
    </source>
</evidence>
<reference evidence="10 11" key="1">
    <citation type="submission" date="2015-01" db="EMBL/GenBank/DDBJ databases">
        <title>The Genome Sequence of Exophiala spinifera CBS89968.</title>
        <authorList>
            <consortium name="The Broad Institute Genomics Platform"/>
            <person name="Cuomo C."/>
            <person name="de Hoog S."/>
            <person name="Gorbushina A."/>
            <person name="Stielow B."/>
            <person name="Teixiera M."/>
            <person name="Abouelleil A."/>
            <person name="Chapman S.B."/>
            <person name="Priest M."/>
            <person name="Young S.K."/>
            <person name="Wortman J."/>
            <person name="Nusbaum C."/>
            <person name="Birren B."/>
        </authorList>
    </citation>
    <scope>NUCLEOTIDE SEQUENCE [LARGE SCALE GENOMIC DNA]</scope>
    <source>
        <strain evidence="10 11">CBS 89968</strain>
    </source>
</reference>
<dbReference type="GeneID" id="27339057"/>
<dbReference type="STRING" id="91928.A0A0D2AT21"/>
<dbReference type="EMBL" id="KN847502">
    <property type="protein sequence ID" value="KIW09873.1"/>
    <property type="molecule type" value="Genomic_DNA"/>
</dbReference>
<dbReference type="InterPro" id="IPR050121">
    <property type="entry name" value="Cytochrome_P450_monoxygenase"/>
</dbReference>
<evidence type="ECO:0000256" key="3">
    <source>
        <dbReference type="ARBA" id="ARBA00022617"/>
    </source>
</evidence>
<dbReference type="PROSITE" id="PS00086">
    <property type="entry name" value="CYTOCHROME_P450"/>
    <property type="match status" value="1"/>
</dbReference>
<feature type="binding site" description="axial binding residue" evidence="8">
    <location>
        <position position="381"/>
    </location>
    <ligand>
        <name>heme</name>
        <dbReference type="ChEBI" id="CHEBI:30413"/>
    </ligand>
    <ligandPart>
        <name>Fe</name>
        <dbReference type="ChEBI" id="CHEBI:18248"/>
    </ligandPart>
</feature>
<dbReference type="PRINTS" id="PR00463">
    <property type="entry name" value="EP450I"/>
</dbReference>
<evidence type="ECO:0000256" key="5">
    <source>
        <dbReference type="ARBA" id="ARBA00023002"/>
    </source>
</evidence>
<evidence type="ECO:0000313" key="11">
    <source>
        <dbReference type="Proteomes" id="UP000053328"/>
    </source>
</evidence>
<dbReference type="Pfam" id="PF00067">
    <property type="entry name" value="p450"/>
    <property type="match status" value="1"/>
</dbReference>
<dbReference type="GO" id="GO:0005506">
    <property type="term" value="F:iron ion binding"/>
    <property type="evidence" value="ECO:0007669"/>
    <property type="project" value="InterPro"/>
</dbReference>
<proteinExistence type="inferred from homology"/>
<comment type="cofactor">
    <cofactor evidence="1 8">
        <name>heme</name>
        <dbReference type="ChEBI" id="CHEBI:30413"/>
    </cofactor>
</comment>
<dbReference type="HOGENOM" id="CLU_001570_14_11_1"/>
<dbReference type="PANTHER" id="PTHR24305:SF29">
    <property type="entry name" value="BENZOATE-PARA-HYDROXYLASE"/>
    <property type="match status" value="1"/>
</dbReference>
<keyword evidence="4 8" id="KW-0479">Metal-binding</keyword>
<dbReference type="GO" id="GO:0004497">
    <property type="term" value="F:monooxygenase activity"/>
    <property type="evidence" value="ECO:0007669"/>
    <property type="project" value="UniProtKB-KW"/>
</dbReference>
<evidence type="ECO:0000256" key="7">
    <source>
        <dbReference type="ARBA" id="ARBA00023033"/>
    </source>
</evidence>
<protein>
    <submittedName>
        <fullName evidence="10">Uncharacterized protein</fullName>
    </submittedName>
</protein>
<dbReference type="InterPro" id="IPR017972">
    <property type="entry name" value="Cyt_P450_CS"/>
</dbReference>
<evidence type="ECO:0000256" key="8">
    <source>
        <dbReference type="PIRSR" id="PIRSR602401-1"/>
    </source>
</evidence>
<keyword evidence="3 8" id="KW-0349">Heme</keyword>
<evidence type="ECO:0000313" key="10">
    <source>
        <dbReference type="EMBL" id="KIW09873.1"/>
    </source>
</evidence>
<dbReference type="InterPro" id="IPR002401">
    <property type="entry name" value="Cyt_P450_E_grp-I"/>
</dbReference>
<keyword evidence="5 9" id="KW-0560">Oxidoreductase</keyword>
<dbReference type="AlphaFoldDB" id="A0A0D2AT21"/>
<dbReference type="VEuPathDB" id="FungiDB:PV08_11974"/>
<sequence>MNRVRWQHRMLQEYGSPVRVGINELYFSDMKSWQDIYGQSSNPCPKEKVFYDMFTATGAVSLLNERNKAAHARLRRLVSHAFSLNALLQDEPMIHQKVKTLLEIVFIPTAEKNQPVDIFSKFMDHYLDITTYLSFGKSFDCVSGQGTLNHDDLDSFMVVVPTQAFFPQLRYVPMKAIQDGYRGLNRLIKFAEESVTEFHAKIEKNGDDYAKGTFLRNLVEAVDPETGSKLSFTELVENTILFLVAGSDTTAVTTIYTIWEIGKRPEVRKKLTDEIRTRFADPGHEPTYAETTELEYLNACIQETLRLWGPLSAGFPRVSPGKVIGDHFIPSGVQVATPAYATARDPAVFPNPTEYIPERWLNATPEMKNMSRPFSYGPRNCIGKHLADIGLQLTLARLYQLYDIEIDPSMTDTMMRQKDRGVCAPWDEKLVVRPSFVHPGVGS</sequence>
<dbReference type="InterPro" id="IPR001128">
    <property type="entry name" value="Cyt_P450"/>
</dbReference>
<organism evidence="10 11">
    <name type="scientific">Exophiala spinifera</name>
    <dbReference type="NCBI Taxonomy" id="91928"/>
    <lineage>
        <taxon>Eukaryota</taxon>
        <taxon>Fungi</taxon>
        <taxon>Dikarya</taxon>
        <taxon>Ascomycota</taxon>
        <taxon>Pezizomycotina</taxon>
        <taxon>Eurotiomycetes</taxon>
        <taxon>Chaetothyriomycetidae</taxon>
        <taxon>Chaetothyriales</taxon>
        <taxon>Herpotrichiellaceae</taxon>
        <taxon>Exophiala</taxon>
    </lineage>
</organism>
<dbReference type="PRINTS" id="PR00385">
    <property type="entry name" value="P450"/>
</dbReference>
<dbReference type="Gene3D" id="1.10.630.10">
    <property type="entry name" value="Cytochrome P450"/>
    <property type="match status" value="1"/>
</dbReference>
<gene>
    <name evidence="10" type="ORF">PV08_11974</name>
</gene>
<dbReference type="GO" id="GO:0020037">
    <property type="term" value="F:heme binding"/>
    <property type="evidence" value="ECO:0007669"/>
    <property type="project" value="InterPro"/>
</dbReference>
<evidence type="ECO:0000256" key="2">
    <source>
        <dbReference type="ARBA" id="ARBA00010617"/>
    </source>
</evidence>
<dbReference type="Proteomes" id="UP000053328">
    <property type="component" value="Unassembled WGS sequence"/>
</dbReference>
<dbReference type="RefSeq" id="XP_016230089.1">
    <property type="nucleotide sequence ID" value="XM_016386281.1"/>
</dbReference>
<name>A0A0D2AT21_9EURO</name>
<keyword evidence="11" id="KW-1185">Reference proteome</keyword>
<dbReference type="InterPro" id="IPR036396">
    <property type="entry name" value="Cyt_P450_sf"/>
</dbReference>
<dbReference type="GO" id="GO:0016705">
    <property type="term" value="F:oxidoreductase activity, acting on paired donors, with incorporation or reduction of molecular oxygen"/>
    <property type="evidence" value="ECO:0007669"/>
    <property type="project" value="InterPro"/>
</dbReference>
<dbReference type="SUPFAM" id="SSF48264">
    <property type="entry name" value="Cytochrome P450"/>
    <property type="match status" value="1"/>
</dbReference>
<dbReference type="OrthoDB" id="1470350at2759"/>
<comment type="similarity">
    <text evidence="2 9">Belongs to the cytochrome P450 family.</text>
</comment>
<keyword evidence="7 9" id="KW-0503">Monooxygenase</keyword>
<evidence type="ECO:0000256" key="1">
    <source>
        <dbReference type="ARBA" id="ARBA00001971"/>
    </source>
</evidence>
<evidence type="ECO:0000256" key="6">
    <source>
        <dbReference type="ARBA" id="ARBA00023004"/>
    </source>
</evidence>
<accession>A0A0D2AT21</accession>
<keyword evidence="6 8" id="KW-0408">Iron</keyword>
<evidence type="ECO:0000256" key="4">
    <source>
        <dbReference type="ARBA" id="ARBA00022723"/>
    </source>
</evidence>
<dbReference type="PANTHER" id="PTHR24305">
    <property type="entry name" value="CYTOCHROME P450"/>
    <property type="match status" value="1"/>
</dbReference>